<comment type="caution">
    <text evidence="3">The sequence shown here is derived from an EMBL/GenBank/DDBJ whole genome shotgun (WGS) entry which is preliminary data.</text>
</comment>
<keyword evidence="2" id="KW-0812">Transmembrane</keyword>
<sequence length="143" mass="16244">MTGSSSSDPSIIEGVAEEAPRRRFARRSALITDAKVGPGQDRLRREKQYAFLQFLRVPSLLLGAFFLVMHWYLAATIALAVSVPLPWIAVVLGNGRGQKRDERERMVYRPALARQQQQHYAQLERERTAELPASRTIDHDDTQ</sequence>
<keyword evidence="2" id="KW-1133">Transmembrane helix</keyword>
<dbReference type="EMBL" id="VHIR01000014">
    <property type="protein sequence ID" value="TQE43017.1"/>
    <property type="molecule type" value="Genomic_DNA"/>
</dbReference>
<organism evidence="3 4">
    <name type="scientific">Corynebacterium phoceense</name>
    <dbReference type="NCBI Taxonomy" id="1686286"/>
    <lineage>
        <taxon>Bacteria</taxon>
        <taxon>Bacillati</taxon>
        <taxon>Actinomycetota</taxon>
        <taxon>Actinomycetes</taxon>
        <taxon>Mycobacteriales</taxon>
        <taxon>Corynebacteriaceae</taxon>
        <taxon>Corynebacterium</taxon>
    </lineage>
</organism>
<keyword evidence="2" id="KW-0472">Membrane</keyword>
<keyword evidence="4" id="KW-1185">Reference proteome</keyword>
<evidence type="ECO:0000256" key="1">
    <source>
        <dbReference type="SAM" id="MobiDB-lite"/>
    </source>
</evidence>
<proteinExistence type="predicted"/>
<dbReference type="Proteomes" id="UP000318080">
    <property type="component" value="Unassembled WGS sequence"/>
</dbReference>
<dbReference type="STRING" id="1686286.GCA_900092335_02030"/>
<evidence type="ECO:0000313" key="4">
    <source>
        <dbReference type="Proteomes" id="UP000318080"/>
    </source>
</evidence>
<protein>
    <submittedName>
        <fullName evidence="3">DUF3099 domain-containing protein</fullName>
    </submittedName>
</protein>
<feature type="region of interest" description="Disordered" evidence="1">
    <location>
        <begin position="123"/>
        <end position="143"/>
    </location>
</feature>
<evidence type="ECO:0000313" key="3">
    <source>
        <dbReference type="EMBL" id="TQE43017.1"/>
    </source>
</evidence>
<evidence type="ECO:0000256" key="2">
    <source>
        <dbReference type="SAM" id="Phobius"/>
    </source>
</evidence>
<dbReference type="AlphaFoldDB" id="A0A540R5U2"/>
<name>A0A540R5U2_9CORY</name>
<feature type="transmembrane region" description="Helical" evidence="2">
    <location>
        <begin position="74"/>
        <end position="95"/>
    </location>
</feature>
<reference evidence="3 4" key="1">
    <citation type="submission" date="2019-06" db="EMBL/GenBank/DDBJ databases">
        <title>Draft genome of C. phoceense Strain 272.</title>
        <authorList>
            <person name="Pacheco L.G.C."/>
            <person name="Barberis C.M."/>
            <person name="Almuzara M.N."/>
            <person name="Traglia G.M."/>
            <person name="Santos C.S."/>
            <person name="Rocha D.J.P.G."/>
            <person name="Aguiar E.R.G.R."/>
            <person name="Vay C.A."/>
        </authorList>
    </citation>
    <scope>NUCLEOTIDE SEQUENCE [LARGE SCALE GENOMIC DNA]</scope>
    <source>
        <strain evidence="3 4">272</strain>
    </source>
</reference>
<dbReference type="InterPro" id="IPR021449">
    <property type="entry name" value="DUF3099"/>
</dbReference>
<accession>A0A540R5U2</accession>
<dbReference type="Pfam" id="PF11298">
    <property type="entry name" value="DUF3099"/>
    <property type="match status" value="1"/>
</dbReference>
<gene>
    <name evidence="3" type="ORF">EJK80_09525</name>
</gene>